<feature type="region of interest" description="Disordered" evidence="1">
    <location>
        <begin position="520"/>
        <end position="542"/>
    </location>
</feature>
<reference evidence="4" key="1">
    <citation type="submission" date="2012-12" db="EMBL/GenBank/DDBJ databases">
        <authorList>
            <person name="Hellsten U."/>
            <person name="Grimwood J."/>
            <person name="Chapman J.A."/>
            <person name="Shapiro H."/>
            <person name="Aerts A."/>
            <person name="Otillar R.P."/>
            <person name="Terry A.Y."/>
            <person name="Boore J.L."/>
            <person name="Simakov O."/>
            <person name="Marletaz F."/>
            <person name="Cho S.-J."/>
            <person name="Edsinger-Gonzales E."/>
            <person name="Havlak P."/>
            <person name="Kuo D.-H."/>
            <person name="Larsson T."/>
            <person name="Lv J."/>
            <person name="Arendt D."/>
            <person name="Savage R."/>
            <person name="Osoegawa K."/>
            <person name="de Jong P."/>
            <person name="Lindberg D.R."/>
            <person name="Seaver E.C."/>
            <person name="Weisblat D.A."/>
            <person name="Putnam N.H."/>
            <person name="Grigoriev I.V."/>
            <person name="Rokhsar D.S."/>
        </authorList>
    </citation>
    <scope>NUCLEOTIDE SEQUENCE</scope>
    <source>
        <strain evidence="4">I ESC-2004</strain>
    </source>
</reference>
<feature type="region of interest" description="Disordered" evidence="1">
    <location>
        <begin position="320"/>
        <end position="347"/>
    </location>
</feature>
<evidence type="ECO:0000313" key="3">
    <source>
        <dbReference type="EnsemblMetazoa" id="CapteP224306"/>
    </source>
</evidence>
<reference evidence="2 4" key="2">
    <citation type="journal article" date="2013" name="Nature">
        <title>Insights into bilaterian evolution from three spiralian genomes.</title>
        <authorList>
            <person name="Simakov O."/>
            <person name="Marletaz F."/>
            <person name="Cho S.J."/>
            <person name="Edsinger-Gonzales E."/>
            <person name="Havlak P."/>
            <person name="Hellsten U."/>
            <person name="Kuo D.H."/>
            <person name="Larsson T."/>
            <person name="Lv J."/>
            <person name="Arendt D."/>
            <person name="Savage R."/>
            <person name="Osoegawa K."/>
            <person name="de Jong P."/>
            <person name="Grimwood J."/>
            <person name="Chapman J.A."/>
            <person name="Shapiro H."/>
            <person name="Aerts A."/>
            <person name="Otillar R.P."/>
            <person name="Terry A.Y."/>
            <person name="Boore J.L."/>
            <person name="Grigoriev I.V."/>
            <person name="Lindberg D.R."/>
            <person name="Seaver E.C."/>
            <person name="Weisblat D.A."/>
            <person name="Putnam N.H."/>
            <person name="Rokhsar D.S."/>
        </authorList>
    </citation>
    <scope>NUCLEOTIDE SEQUENCE</scope>
    <source>
        <strain evidence="2 4">I ESC-2004</strain>
    </source>
</reference>
<name>R7TJL2_CAPTE</name>
<dbReference type="GO" id="GO:0036297">
    <property type="term" value="P:interstrand cross-link repair"/>
    <property type="evidence" value="ECO:0007669"/>
    <property type="project" value="InterPro"/>
</dbReference>
<keyword evidence="4" id="KW-1185">Reference proteome</keyword>
<feature type="compositionally biased region" description="Polar residues" evidence="1">
    <location>
        <begin position="320"/>
        <end position="340"/>
    </location>
</feature>
<dbReference type="PANTHER" id="PTHR15254:SF2">
    <property type="entry name" value="FANCONI ANEMIA GROUP G PROTEIN"/>
    <property type="match status" value="1"/>
</dbReference>
<protein>
    <submittedName>
        <fullName evidence="2 3">Uncharacterized protein</fullName>
    </submittedName>
</protein>
<dbReference type="EnsemblMetazoa" id="CapteT224306">
    <property type="protein sequence ID" value="CapteP224306"/>
    <property type="gene ID" value="CapteG224306"/>
</dbReference>
<evidence type="ECO:0000313" key="2">
    <source>
        <dbReference type="EMBL" id="ELT91731.1"/>
    </source>
</evidence>
<feature type="region of interest" description="Disordered" evidence="1">
    <location>
        <begin position="391"/>
        <end position="415"/>
    </location>
</feature>
<dbReference type="AlphaFoldDB" id="R7TJL2"/>
<reference evidence="3" key="3">
    <citation type="submission" date="2015-06" db="UniProtKB">
        <authorList>
            <consortium name="EnsemblMetazoa"/>
        </authorList>
    </citation>
    <scope>IDENTIFICATION</scope>
</reference>
<dbReference type="Proteomes" id="UP000014760">
    <property type="component" value="Unassembled WGS sequence"/>
</dbReference>
<dbReference type="HOGENOM" id="CLU_502735_0_0_1"/>
<organism evidence="2">
    <name type="scientific">Capitella teleta</name>
    <name type="common">Polychaete worm</name>
    <dbReference type="NCBI Taxonomy" id="283909"/>
    <lineage>
        <taxon>Eukaryota</taxon>
        <taxon>Metazoa</taxon>
        <taxon>Spiralia</taxon>
        <taxon>Lophotrochozoa</taxon>
        <taxon>Annelida</taxon>
        <taxon>Polychaeta</taxon>
        <taxon>Sedentaria</taxon>
        <taxon>Scolecida</taxon>
        <taxon>Capitellidae</taxon>
        <taxon>Capitella</taxon>
    </lineage>
</organism>
<dbReference type="EMBL" id="KB310381">
    <property type="protein sequence ID" value="ELT91731.1"/>
    <property type="molecule type" value="Genomic_DNA"/>
</dbReference>
<gene>
    <name evidence="2" type="ORF">CAPTEDRAFT_224306</name>
</gene>
<accession>R7TJL2</accession>
<dbReference type="GO" id="GO:0043240">
    <property type="term" value="C:Fanconi anaemia nuclear complex"/>
    <property type="evidence" value="ECO:0007669"/>
    <property type="project" value="InterPro"/>
</dbReference>
<dbReference type="PANTHER" id="PTHR15254">
    <property type="entry name" value="FANCONI ANEMIA GROUP G PROTEIN FAMILY MEMBER"/>
    <property type="match status" value="1"/>
</dbReference>
<sequence length="542" mass="60850">MEKNSESSNSKNLSKFLDLLQEGLYTSLLLLHCIYSLEVLKNSPEKYSSVFTSLEAALIQLPTDVSLDAVSLQFISGHKCMLIFQHAVFHYQLPQCVNSIIQDVPSFCLDVPFWCSDVKSLFSFIASISLFRAKQRMQARKYLDSISAASSLAPYAAYIRAASFIQEANYLDAMSALDFSVPNNADCCIKARISYLKAKCLMNEASTAKFTSPPSVLFNCNVLDQITGNGTPISHSQALYLLAVRNYTLKRYSDSRSAFYDLILEMKKSGNVMSNEGHESISVGCLCSIFHDATRVLLLSRKHEEALLLCDHALEKHTSMKQTAEANQKTLTSEETPSSQGEKRPRNENANLCCLNAHLQMLVFKAESQYAVDMPHEAILCAKKVVDQMASEQEEELPSSKRHKSDKIGRHTSQTEDTQLLSTAYEIISIACLRVDQHKDALHYSRLSVVNSQDSRPSFNHTCLLVQMDRTQQAFNFWSEFRDFCGMDKFNQANLLDRKSQVAEVGMCSWESQLRITLRGSDRRSSPTNGCPSLRVGTENKT</sequence>
<dbReference type="EMBL" id="AMQN01013672">
    <property type="status" value="NOT_ANNOTATED_CDS"/>
    <property type="molecule type" value="Genomic_DNA"/>
</dbReference>
<evidence type="ECO:0000256" key="1">
    <source>
        <dbReference type="SAM" id="MobiDB-lite"/>
    </source>
</evidence>
<proteinExistence type="predicted"/>
<dbReference type="InterPro" id="IPR039684">
    <property type="entry name" value="FANCG"/>
</dbReference>
<evidence type="ECO:0000313" key="4">
    <source>
        <dbReference type="Proteomes" id="UP000014760"/>
    </source>
</evidence>